<accession>A0A1Y6K695</accession>
<evidence type="ECO:0000259" key="1">
    <source>
        <dbReference type="Pfam" id="PF13480"/>
    </source>
</evidence>
<dbReference type="InterPro" id="IPR038740">
    <property type="entry name" value="BioF2-like_GNAT_dom"/>
</dbReference>
<dbReference type="Gene3D" id="3.40.630.30">
    <property type="match status" value="1"/>
</dbReference>
<keyword evidence="3" id="KW-1185">Reference proteome</keyword>
<dbReference type="RefSeq" id="WP_087862920.1">
    <property type="nucleotide sequence ID" value="NZ_LT859958.1"/>
</dbReference>
<dbReference type="Pfam" id="PF13480">
    <property type="entry name" value="Acetyltransf_6"/>
    <property type="match status" value="1"/>
</dbReference>
<organism evidence="2 3">
    <name type="scientific">Candidatus Brevifilum fermentans</name>
    <dbReference type="NCBI Taxonomy" id="1986204"/>
    <lineage>
        <taxon>Bacteria</taxon>
        <taxon>Bacillati</taxon>
        <taxon>Chloroflexota</taxon>
        <taxon>Anaerolineae</taxon>
        <taxon>Anaerolineales</taxon>
        <taxon>Anaerolineaceae</taxon>
        <taxon>Candidatus Brevifilum</taxon>
    </lineage>
</organism>
<gene>
    <name evidence="2" type="ORF">CFX1CAM_2069</name>
</gene>
<dbReference type="AlphaFoldDB" id="A0A1Y6K695"/>
<dbReference type="EMBL" id="LT859958">
    <property type="protein sequence ID" value="SMX55134.1"/>
    <property type="molecule type" value="Genomic_DNA"/>
</dbReference>
<dbReference type="SUPFAM" id="SSF55729">
    <property type="entry name" value="Acyl-CoA N-acyltransferases (Nat)"/>
    <property type="match status" value="1"/>
</dbReference>
<dbReference type="KEGG" id="abat:CFX1CAM_2069"/>
<name>A0A1Y6K695_9CHLR</name>
<evidence type="ECO:0000313" key="2">
    <source>
        <dbReference type="EMBL" id="SMX55134.1"/>
    </source>
</evidence>
<dbReference type="InterPro" id="IPR016181">
    <property type="entry name" value="Acyl_CoA_acyltransferase"/>
</dbReference>
<feature type="domain" description="BioF2-like acetyltransferase" evidence="1">
    <location>
        <begin position="183"/>
        <end position="326"/>
    </location>
</feature>
<dbReference type="OrthoDB" id="9808976at2"/>
<protein>
    <recommendedName>
        <fullName evidence="1">BioF2-like acetyltransferase domain-containing protein</fullName>
    </recommendedName>
</protein>
<evidence type="ECO:0000313" key="3">
    <source>
        <dbReference type="Proteomes" id="UP000195514"/>
    </source>
</evidence>
<sequence length="345" mass="40173">MTMKFQPYHNFAELESLKDPWNQLLGHSASDVPFLTFEYQQAWWQTRGGGEWPEDSQLVIITATQDDRLVGIAPLFFAQNLTGQPALMFVGAVEVSDFLDFIVDPQDLHPFLSGLLDFLSVDNDLPHWEVLDLHNLLESSPTLALLEFEAKKRGWEHQQTYLQPAPYISLPADYETYLAGLDKKQRHEIRRKYRNVENSLAEADFYIVEDRDQLERETQAFIEMMAQDPSKRGFLTEPMVQHLHNTARIAFEHGWLQLSFFTLDGKKAAGHLSFLFNNRLWGYNSGWEWAFRDYSPGWVHLAHLIQWSIEQGLTEFDFMRGDEDYKYKFGGVDRHVHRATLTRGI</sequence>
<proteinExistence type="predicted"/>
<dbReference type="Proteomes" id="UP000195514">
    <property type="component" value="Chromosome I"/>
</dbReference>
<reference evidence="3" key="1">
    <citation type="submission" date="2017-05" db="EMBL/GenBank/DDBJ databases">
        <authorList>
            <person name="Kirkegaard R."/>
            <person name="Mcilroy J S."/>
        </authorList>
    </citation>
    <scope>NUCLEOTIDE SEQUENCE [LARGE SCALE GENOMIC DNA]</scope>
</reference>